<dbReference type="Pfam" id="PF14223">
    <property type="entry name" value="Retrotran_gag_2"/>
    <property type="match status" value="1"/>
</dbReference>
<feature type="region of interest" description="Disordered" evidence="1">
    <location>
        <begin position="667"/>
        <end position="742"/>
    </location>
</feature>
<comment type="caution">
    <text evidence="2">The sequence shown here is derived from an EMBL/GenBank/DDBJ whole genome shotgun (WGS) entry which is preliminary data.</text>
</comment>
<accession>A0AAD8HDX4</accession>
<evidence type="ECO:0000313" key="2">
    <source>
        <dbReference type="EMBL" id="KAK1365722.1"/>
    </source>
</evidence>
<dbReference type="Proteomes" id="UP001237642">
    <property type="component" value="Unassembled WGS sequence"/>
</dbReference>
<feature type="compositionally biased region" description="Basic and acidic residues" evidence="1">
    <location>
        <begin position="684"/>
        <end position="698"/>
    </location>
</feature>
<sequence length="1472" mass="165426">MATSMFTSVGLDFVPNNYAAPLSNENTPEAFHLLQNFLAQSEIGRALMEPAKLYGSQIKAFWETGVYDNGGDSGTPSIVFEFQETEYVLTPGTVREAMGFAESDAYTIAVSDTDLQRMMQAVGYSGSLVKIGQLKRPLLRKEWSFFFDCITRAFGKKCTNWDAIPIDSLQIGYSLLFGSNYDFARLVLMNIGEKMTENRNQPQQINNDTQVAPRQKTGGRIKHRAFKAATTLNTDDVEGSTSVETSRKRRKVRANRLKSVAEVDEETESDEETLHQRKRRLVAAHLFGAEDITSKAVENLEVQIQEDEAVFEDRVSMENVPSEVQEEIFDTTVPTKDRVNTATEAPTSNTDDVVEEAADHSDSRIFEPQGFDMEAEANTSLHSEHFTEGLEADLDTVRIEESMASHTEILTFEVEKGEEVNQTLAANATEAVTTETANPDVVEAEFVANSEDAFVLEALQQSVVEIVQREAEYSNNAHSDDPEKVVENVLTENEAEDDDAEASPTHSNPDIQVELSDIQANSDEAREVNRATAEHFQNMYFSNWSSKDTIFSNERAADFVTKSSKEITNPELLSHLKATIVQIKSLNNRFDDSDKVITGLRNDITQRELTQQKDKSLYISLCKDQKIFDSRLSKVEENQVKMSTQLDEIANSIKLLTSVLMSDDVKKGERVSKDKCKSSQTLTQKDDTADGGARDKYHPRSNNVQRQGRRSNSDAQTNADGKRINTGGQSSSRVRSLLLSSKSPVTDEEVATQLFLAEHDKDVTIEDIQAEEQLLAEEHRKDVEAGIYKKKEIKAPRRKEKGIVIKENVNSDQSLQYSRRPICSNADKGKGVMIEEPNLKKKNYSTSDIAQVETRLAKSTSDAAQVDVITKVMTTSDVAQVVQKSTLLPGFSKPKILEDLKLEAMNFSETRTVLGKEAFDKSGLGSHRERRTNNRSQDNISLAESGIGITQENLDKLESVQLIFHRVLKKQFLLYFMSDGRVYKVGESDVNLKSWEELEYVLYLLKVKNRHTHDVAQVLREKMLRSKAMLGGGVSSVYIPKYRNHAGKIVEMKRNSARLRTDLGVKVLEFNLESDKPYFIRLGNEMRKNSIYSLRAAIYQTGESDPELRELKKIMVEELERAERRLLIDYLRTVPDIQEVKCRGSDHNYQGLPGDATGAEVVTLRAKAYTVTVISIDSKITRRQNVASHDSIFTLTATLAEDYATTTLALDSTLCGELILSPKEHSCDSKLCGKSNCLEKDPCSSIAFIPPPFCNTRGPTTGIRAHRLTYISEITTTMQKSNSIKIPAFDKENYSIWKRKILLFINAANPLYPGILENGPFIPRKEIEASTLNGEVIPAHWVPKDPSEILEPEKEKMVLDDHLQLILLDSLMLDKAMCGSVISCTSAKEMWIRLALLCEGSEEVKGNQRQILISQYEAFMAKPGEDLTSMFERFSKLLTELQIHGKYYDRKELNVKFLLTLPDHLEHKTTAI</sequence>
<gene>
    <name evidence="2" type="ORF">POM88_041283</name>
</gene>
<protein>
    <submittedName>
        <fullName evidence="2">Uncharacterized protein</fullName>
    </submittedName>
</protein>
<evidence type="ECO:0000256" key="1">
    <source>
        <dbReference type="SAM" id="MobiDB-lite"/>
    </source>
</evidence>
<reference evidence="2" key="2">
    <citation type="submission" date="2023-05" db="EMBL/GenBank/DDBJ databases">
        <authorList>
            <person name="Schelkunov M.I."/>
        </authorList>
    </citation>
    <scope>NUCLEOTIDE SEQUENCE</scope>
    <source>
        <strain evidence="2">Hsosn_3</strain>
        <tissue evidence="2">Leaf</tissue>
    </source>
</reference>
<name>A0AAD8HDX4_9APIA</name>
<dbReference type="EMBL" id="JAUIZM010000009">
    <property type="protein sequence ID" value="KAK1365722.1"/>
    <property type="molecule type" value="Genomic_DNA"/>
</dbReference>
<keyword evidence="3" id="KW-1185">Reference proteome</keyword>
<organism evidence="2 3">
    <name type="scientific">Heracleum sosnowskyi</name>
    <dbReference type="NCBI Taxonomy" id="360622"/>
    <lineage>
        <taxon>Eukaryota</taxon>
        <taxon>Viridiplantae</taxon>
        <taxon>Streptophyta</taxon>
        <taxon>Embryophyta</taxon>
        <taxon>Tracheophyta</taxon>
        <taxon>Spermatophyta</taxon>
        <taxon>Magnoliopsida</taxon>
        <taxon>eudicotyledons</taxon>
        <taxon>Gunneridae</taxon>
        <taxon>Pentapetalae</taxon>
        <taxon>asterids</taxon>
        <taxon>campanulids</taxon>
        <taxon>Apiales</taxon>
        <taxon>Apiaceae</taxon>
        <taxon>Apioideae</taxon>
        <taxon>apioid superclade</taxon>
        <taxon>Tordylieae</taxon>
        <taxon>Tordyliinae</taxon>
        <taxon>Heracleum</taxon>
    </lineage>
</organism>
<feature type="compositionally biased region" description="Low complexity" evidence="1">
    <location>
        <begin position="730"/>
        <end position="742"/>
    </location>
</feature>
<feature type="compositionally biased region" description="Basic and acidic residues" evidence="1">
    <location>
        <begin position="667"/>
        <end position="677"/>
    </location>
</feature>
<evidence type="ECO:0000313" key="3">
    <source>
        <dbReference type="Proteomes" id="UP001237642"/>
    </source>
</evidence>
<reference evidence="2" key="1">
    <citation type="submission" date="2023-02" db="EMBL/GenBank/DDBJ databases">
        <title>Genome of toxic invasive species Heracleum sosnowskyi carries increased number of genes despite the absence of recent whole-genome duplications.</title>
        <authorList>
            <person name="Schelkunov M."/>
            <person name="Shtratnikova V."/>
            <person name="Makarenko M."/>
            <person name="Klepikova A."/>
            <person name="Omelchenko D."/>
            <person name="Novikova G."/>
            <person name="Obukhova E."/>
            <person name="Bogdanov V."/>
            <person name="Penin A."/>
            <person name="Logacheva M."/>
        </authorList>
    </citation>
    <scope>NUCLEOTIDE SEQUENCE</scope>
    <source>
        <strain evidence="2">Hsosn_3</strain>
        <tissue evidence="2">Leaf</tissue>
    </source>
</reference>
<proteinExistence type="predicted"/>